<accession>X1CYQ5</accession>
<dbReference type="EMBL" id="BART01031370">
    <property type="protein sequence ID" value="GAH13651.1"/>
    <property type="molecule type" value="Genomic_DNA"/>
</dbReference>
<dbReference type="InterPro" id="IPR013022">
    <property type="entry name" value="Xyl_isomerase-like_TIM-brl"/>
</dbReference>
<proteinExistence type="predicted"/>
<organism evidence="2">
    <name type="scientific">marine sediment metagenome</name>
    <dbReference type="NCBI Taxonomy" id="412755"/>
    <lineage>
        <taxon>unclassified sequences</taxon>
        <taxon>metagenomes</taxon>
        <taxon>ecological metagenomes</taxon>
    </lineage>
</organism>
<dbReference type="Pfam" id="PF01261">
    <property type="entry name" value="AP_endonuc_2"/>
    <property type="match status" value="1"/>
</dbReference>
<dbReference type="AlphaFoldDB" id="X1CYQ5"/>
<dbReference type="InterPro" id="IPR050312">
    <property type="entry name" value="IolE/XylAMocC-like"/>
</dbReference>
<evidence type="ECO:0000313" key="2">
    <source>
        <dbReference type="EMBL" id="GAH13651.1"/>
    </source>
</evidence>
<dbReference type="PANTHER" id="PTHR12110">
    <property type="entry name" value="HYDROXYPYRUVATE ISOMERASE"/>
    <property type="match status" value="1"/>
</dbReference>
<sequence>MKLGVMANCFGDKSWEEACKAASEAGLKAIEPGCGGFVGKAHCDPASLLKDEDGMRKFRQTAEKYGLEISALSCHGNVLHPQKNFSDEHTADLEATIELASKIGVKVINVFARYP</sequence>
<dbReference type="SUPFAM" id="SSF51658">
    <property type="entry name" value="Xylose isomerase-like"/>
    <property type="match status" value="1"/>
</dbReference>
<dbReference type="InterPro" id="IPR036237">
    <property type="entry name" value="Xyl_isomerase-like_sf"/>
</dbReference>
<dbReference type="Gene3D" id="3.20.20.150">
    <property type="entry name" value="Divalent-metal-dependent TIM barrel enzymes"/>
    <property type="match status" value="1"/>
</dbReference>
<gene>
    <name evidence="2" type="ORF">S01H4_54502</name>
</gene>
<comment type="caution">
    <text evidence="2">The sequence shown here is derived from an EMBL/GenBank/DDBJ whole genome shotgun (WGS) entry which is preliminary data.</text>
</comment>
<name>X1CYQ5_9ZZZZ</name>
<feature type="domain" description="Xylose isomerase-like TIM barrel" evidence="1">
    <location>
        <begin position="20"/>
        <end position="113"/>
    </location>
</feature>
<reference evidence="2" key="1">
    <citation type="journal article" date="2014" name="Front. Microbiol.">
        <title>High frequency of phylogenetically diverse reductive dehalogenase-homologous genes in deep subseafloor sedimentary metagenomes.</title>
        <authorList>
            <person name="Kawai M."/>
            <person name="Futagami T."/>
            <person name="Toyoda A."/>
            <person name="Takaki Y."/>
            <person name="Nishi S."/>
            <person name="Hori S."/>
            <person name="Arai W."/>
            <person name="Tsubouchi T."/>
            <person name="Morono Y."/>
            <person name="Uchiyama I."/>
            <person name="Ito T."/>
            <person name="Fujiyama A."/>
            <person name="Inagaki F."/>
            <person name="Takami H."/>
        </authorList>
    </citation>
    <scope>NUCLEOTIDE SEQUENCE</scope>
    <source>
        <strain evidence="2">Expedition CK06-06</strain>
    </source>
</reference>
<dbReference type="PANTHER" id="PTHR12110:SF21">
    <property type="entry name" value="XYLOSE ISOMERASE-LIKE TIM BARREL DOMAIN-CONTAINING PROTEIN"/>
    <property type="match status" value="1"/>
</dbReference>
<evidence type="ECO:0000259" key="1">
    <source>
        <dbReference type="Pfam" id="PF01261"/>
    </source>
</evidence>
<protein>
    <recommendedName>
        <fullName evidence="1">Xylose isomerase-like TIM barrel domain-containing protein</fullName>
    </recommendedName>
</protein>